<sequence>MEHLALCLHVSVVLRLGLGFTRELGERNDMEHGITGVTESNDGLNFRRAQSGFEEVPHELAAKFVGISRSCSHQDEYDQKLHCRIEKGWKCS</sequence>
<comment type="caution">
    <text evidence="2">The sequence shown here is derived from an EMBL/GenBank/DDBJ whole genome shotgun (WGS) entry which is preliminary data.</text>
</comment>
<dbReference type="EMBL" id="MTYJ01000004">
    <property type="protein sequence ID" value="OQV24997.1"/>
    <property type="molecule type" value="Genomic_DNA"/>
</dbReference>
<accession>A0A1W0XBW2</accession>
<feature type="signal peptide" evidence="1">
    <location>
        <begin position="1"/>
        <end position="19"/>
    </location>
</feature>
<dbReference type="Proteomes" id="UP000192578">
    <property type="component" value="Unassembled WGS sequence"/>
</dbReference>
<feature type="chain" id="PRO_5012235610" evidence="1">
    <location>
        <begin position="20"/>
        <end position="92"/>
    </location>
</feature>
<keyword evidence="1" id="KW-0732">Signal</keyword>
<organism evidence="2 3">
    <name type="scientific">Hypsibius exemplaris</name>
    <name type="common">Freshwater tardigrade</name>
    <dbReference type="NCBI Taxonomy" id="2072580"/>
    <lineage>
        <taxon>Eukaryota</taxon>
        <taxon>Metazoa</taxon>
        <taxon>Ecdysozoa</taxon>
        <taxon>Tardigrada</taxon>
        <taxon>Eutardigrada</taxon>
        <taxon>Parachela</taxon>
        <taxon>Hypsibioidea</taxon>
        <taxon>Hypsibiidae</taxon>
        <taxon>Hypsibius</taxon>
    </lineage>
</organism>
<reference evidence="3" key="1">
    <citation type="submission" date="2017-01" db="EMBL/GenBank/DDBJ databases">
        <title>Comparative genomics of anhydrobiosis in the tardigrade Hypsibius dujardini.</title>
        <authorList>
            <person name="Yoshida Y."/>
            <person name="Koutsovoulos G."/>
            <person name="Laetsch D."/>
            <person name="Stevens L."/>
            <person name="Kumar S."/>
            <person name="Horikawa D."/>
            <person name="Ishino K."/>
            <person name="Komine S."/>
            <person name="Tomita M."/>
            <person name="Blaxter M."/>
            <person name="Arakawa K."/>
        </authorList>
    </citation>
    <scope>NUCLEOTIDE SEQUENCE [LARGE SCALE GENOMIC DNA]</scope>
    <source>
        <strain evidence="3">Z151</strain>
    </source>
</reference>
<evidence type="ECO:0000313" key="2">
    <source>
        <dbReference type="EMBL" id="OQV24997.1"/>
    </source>
</evidence>
<keyword evidence="3" id="KW-1185">Reference proteome</keyword>
<evidence type="ECO:0000256" key="1">
    <source>
        <dbReference type="SAM" id="SignalP"/>
    </source>
</evidence>
<dbReference type="AlphaFoldDB" id="A0A1W0XBW2"/>
<gene>
    <name evidence="2" type="ORF">BV898_01205</name>
</gene>
<evidence type="ECO:0000313" key="3">
    <source>
        <dbReference type="Proteomes" id="UP000192578"/>
    </source>
</evidence>
<name>A0A1W0XBW2_HYPEX</name>
<proteinExistence type="predicted"/>
<protein>
    <submittedName>
        <fullName evidence="2">Uncharacterized protein</fullName>
    </submittedName>
</protein>